<organism evidence="2 3">
    <name type="scientific">Georgenia yuyongxinii</name>
    <dbReference type="NCBI Taxonomy" id="2589797"/>
    <lineage>
        <taxon>Bacteria</taxon>
        <taxon>Bacillati</taxon>
        <taxon>Actinomycetota</taxon>
        <taxon>Actinomycetes</taxon>
        <taxon>Micrococcales</taxon>
        <taxon>Bogoriellaceae</taxon>
        <taxon>Georgenia</taxon>
    </lineage>
</organism>
<gene>
    <name evidence="2" type="ORF">FJ693_13345</name>
</gene>
<protein>
    <recommendedName>
        <fullName evidence="4">DUF998 domain-containing protein</fullName>
    </recommendedName>
</protein>
<dbReference type="AlphaFoldDB" id="A0A552WP19"/>
<evidence type="ECO:0000313" key="2">
    <source>
        <dbReference type="EMBL" id="TRW44516.1"/>
    </source>
</evidence>
<evidence type="ECO:0000256" key="1">
    <source>
        <dbReference type="SAM" id="Phobius"/>
    </source>
</evidence>
<keyword evidence="1" id="KW-0472">Membrane</keyword>
<feature type="transmembrane region" description="Helical" evidence="1">
    <location>
        <begin position="70"/>
        <end position="89"/>
    </location>
</feature>
<accession>A0A552WP19</accession>
<name>A0A552WP19_9MICO</name>
<dbReference type="RefSeq" id="WP_143419002.1">
    <property type="nucleotide sequence ID" value="NZ_VJXR01000042.1"/>
</dbReference>
<keyword evidence="1" id="KW-1133">Transmembrane helix</keyword>
<comment type="caution">
    <text evidence="2">The sequence shown here is derived from an EMBL/GenBank/DDBJ whole genome shotgun (WGS) entry which is preliminary data.</text>
</comment>
<feature type="transmembrane region" description="Helical" evidence="1">
    <location>
        <begin position="96"/>
        <end position="117"/>
    </location>
</feature>
<keyword evidence="3" id="KW-1185">Reference proteome</keyword>
<sequence>MASTSVDQVVPSTVRARRYVLFRIFAVLVALVFLVLFGVWQSILTPWVLFPDVTDHGWARTPELHRYADAAAAVGMGAAGVGALVAALRPARRAGLVAWVGGTLTIIGLGSIASVLLQQHTGLLGALVQGLVTVAVTAVPFVLLHPERRAVLRGGAAGADVPVGAVRIGLLVLGGAGVVLAVGMLIWRLTGGIFESPREDDVLSFVVLGLSVALGSRLCLTGREGWRPLVVILAVVGAYAVVGALSLALG</sequence>
<feature type="transmembrane region" description="Helical" evidence="1">
    <location>
        <begin position="202"/>
        <end position="220"/>
    </location>
</feature>
<keyword evidence="1" id="KW-0812">Transmembrane</keyword>
<feature type="transmembrane region" description="Helical" evidence="1">
    <location>
        <begin position="20"/>
        <end position="50"/>
    </location>
</feature>
<reference evidence="2 3" key="1">
    <citation type="submission" date="2019-07" db="EMBL/GenBank/DDBJ databases">
        <title>Georgenia wutianyii sp. nov. and Georgenia *** sp. nov. isolated from plateau pika (Ochotona curzoniae) in the Qinghai-Tibet plateau of China.</title>
        <authorList>
            <person name="Tian Z."/>
        </authorList>
    </citation>
    <scope>NUCLEOTIDE SEQUENCE [LARGE SCALE GENOMIC DNA]</scope>
    <source>
        <strain evidence="2 3">Z446</strain>
    </source>
</reference>
<feature type="transmembrane region" description="Helical" evidence="1">
    <location>
        <begin position="165"/>
        <end position="190"/>
    </location>
</feature>
<proteinExistence type="predicted"/>
<evidence type="ECO:0008006" key="4">
    <source>
        <dbReference type="Google" id="ProtNLM"/>
    </source>
</evidence>
<feature type="transmembrane region" description="Helical" evidence="1">
    <location>
        <begin position="123"/>
        <end position="144"/>
    </location>
</feature>
<dbReference type="EMBL" id="VJXR01000042">
    <property type="protein sequence ID" value="TRW44516.1"/>
    <property type="molecule type" value="Genomic_DNA"/>
</dbReference>
<dbReference type="Proteomes" id="UP000318693">
    <property type="component" value="Unassembled WGS sequence"/>
</dbReference>
<evidence type="ECO:0000313" key="3">
    <source>
        <dbReference type="Proteomes" id="UP000318693"/>
    </source>
</evidence>
<feature type="transmembrane region" description="Helical" evidence="1">
    <location>
        <begin position="229"/>
        <end position="249"/>
    </location>
</feature>